<sequence length="327" mass="36650">MKRIKGLVLLCLLGSLSCSEDFQLTEPWKDIPVVYGFINVRDTAQYVRVERLFVDENIPASQIAKNVDSLYYKNAVVSLVNLTKNRNKDYILTMVDANLEGYMREDGPFATSPNYIYKIRTSDMVLNSGDSILFKLNRSAELPLVTARIVVLNDMSFSTPADDQKVLVFKPSESQQFAWSAKNDAKIFDFIINIFVQEVNVVTSATEIKKIVWSAQKGDFSKKALINNQSFYNILRDRLIVDGNIKRQILKVDLEVKAGGQDLLEFNSIVNANTGITASQEIPRYSNLSEGFGLFASTATLVRTMGISSDTKSYLKTDPATSALNFQ</sequence>
<feature type="signal peptide" evidence="1">
    <location>
        <begin position="1"/>
        <end position="20"/>
    </location>
</feature>
<reference evidence="2 3" key="1">
    <citation type="submission" date="2020-10" db="EMBL/GenBank/DDBJ databases">
        <title>Connecting structure to function with the recovery of over 1000 high-quality activated sludge metagenome-assembled genomes encoding full-length rRNA genes using long-read sequencing.</title>
        <authorList>
            <person name="Singleton C.M."/>
            <person name="Petriglieri F."/>
            <person name="Kristensen J.M."/>
            <person name="Kirkegaard R.H."/>
            <person name="Michaelsen T.Y."/>
            <person name="Andersen M.H."/>
            <person name="Karst S.M."/>
            <person name="Dueholm M.S."/>
            <person name="Nielsen P.H."/>
            <person name="Albertsen M."/>
        </authorList>
    </citation>
    <scope>NUCLEOTIDE SEQUENCE [LARGE SCALE GENOMIC DNA]</scope>
    <source>
        <strain evidence="2">Ribe_18-Q3-R11-54_BAT3C.373</strain>
    </source>
</reference>
<keyword evidence="1" id="KW-0732">Signal</keyword>
<gene>
    <name evidence="2" type="ORF">IPO85_18580</name>
</gene>
<accession>A0A9D7SD72</accession>
<proteinExistence type="predicted"/>
<dbReference type="Proteomes" id="UP000808349">
    <property type="component" value="Unassembled WGS sequence"/>
</dbReference>
<dbReference type="EMBL" id="JADKFW010000021">
    <property type="protein sequence ID" value="MBK9719480.1"/>
    <property type="molecule type" value="Genomic_DNA"/>
</dbReference>
<dbReference type="AlphaFoldDB" id="A0A9D7SD72"/>
<evidence type="ECO:0000313" key="3">
    <source>
        <dbReference type="Proteomes" id="UP000808349"/>
    </source>
</evidence>
<name>A0A9D7SD72_9BACT</name>
<dbReference type="PROSITE" id="PS51257">
    <property type="entry name" value="PROKAR_LIPOPROTEIN"/>
    <property type="match status" value="1"/>
</dbReference>
<feature type="chain" id="PRO_5039681030" evidence="1">
    <location>
        <begin position="21"/>
        <end position="327"/>
    </location>
</feature>
<evidence type="ECO:0000313" key="2">
    <source>
        <dbReference type="EMBL" id="MBK9719480.1"/>
    </source>
</evidence>
<comment type="caution">
    <text evidence="2">The sequence shown here is derived from an EMBL/GenBank/DDBJ whole genome shotgun (WGS) entry which is preliminary data.</text>
</comment>
<organism evidence="2 3">
    <name type="scientific">Candidatus Defluviibacterium haderslevense</name>
    <dbReference type="NCBI Taxonomy" id="2981993"/>
    <lineage>
        <taxon>Bacteria</taxon>
        <taxon>Pseudomonadati</taxon>
        <taxon>Bacteroidota</taxon>
        <taxon>Saprospiria</taxon>
        <taxon>Saprospirales</taxon>
        <taxon>Saprospiraceae</taxon>
        <taxon>Candidatus Defluviibacterium</taxon>
    </lineage>
</organism>
<protein>
    <submittedName>
        <fullName evidence="2">DUF4249 family protein</fullName>
    </submittedName>
</protein>
<evidence type="ECO:0000256" key="1">
    <source>
        <dbReference type="SAM" id="SignalP"/>
    </source>
</evidence>